<gene>
    <name evidence="3" type="ORF">FHS03_004557</name>
</gene>
<evidence type="ECO:0000259" key="2">
    <source>
        <dbReference type="Pfam" id="PF08223"/>
    </source>
</evidence>
<evidence type="ECO:0000259" key="1">
    <source>
        <dbReference type="Pfam" id="PF07848"/>
    </source>
</evidence>
<reference evidence="3 4" key="1">
    <citation type="submission" date="2020-08" db="EMBL/GenBank/DDBJ databases">
        <title>Genomic Encyclopedia of Type Strains, Phase III (KMG-III): the genomes of soil and plant-associated and newly described type strains.</title>
        <authorList>
            <person name="Whitman W."/>
        </authorList>
    </citation>
    <scope>NUCLEOTIDE SEQUENCE [LARGE SCALE GENOMIC DNA]</scope>
    <source>
        <strain evidence="3 4">CECT 8897</strain>
    </source>
</reference>
<dbReference type="PANTHER" id="PTHR30319">
    <property type="entry name" value="PHENYLACETIC ACID REGULATOR-RELATED TRANSCRIPTIONAL REPRESSOR"/>
    <property type="match status" value="1"/>
</dbReference>
<dbReference type="Gene3D" id="1.10.10.10">
    <property type="entry name" value="Winged helix-like DNA-binding domain superfamily/Winged helix DNA-binding domain"/>
    <property type="match status" value="1"/>
</dbReference>
<feature type="domain" description="Transcriptional repressor PaaX-like C-terminal" evidence="2">
    <location>
        <begin position="190"/>
        <end position="279"/>
    </location>
</feature>
<protein>
    <submittedName>
        <fullName evidence="3">Phenylacetic acid degradation operon negative regulatory protein</fullName>
    </submittedName>
</protein>
<proteinExistence type="predicted"/>
<dbReference type="InterPro" id="IPR011965">
    <property type="entry name" value="PaaX_trns_reg"/>
</dbReference>
<evidence type="ECO:0000313" key="4">
    <source>
        <dbReference type="Proteomes" id="UP000541535"/>
    </source>
</evidence>
<dbReference type="Gene3D" id="1.20.58.1460">
    <property type="match status" value="1"/>
</dbReference>
<accession>A0A7W5BE55</accession>
<dbReference type="GO" id="GO:0006351">
    <property type="term" value="P:DNA-templated transcription"/>
    <property type="evidence" value="ECO:0007669"/>
    <property type="project" value="InterPro"/>
</dbReference>
<feature type="domain" description="Transcriptional repressor PaaX-like N-terminal" evidence="1">
    <location>
        <begin position="25"/>
        <end position="82"/>
    </location>
</feature>
<evidence type="ECO:0000313" key="3">
    <source>
        <dbReference type="EMBL" id="MBB3121479.1"/>
    </source>
</evidence>
<dbReference type="Pfam" id="PF07848">
    <property type="entry name" value="PaaX"/>
    <property type="match status" value="1"/>
</dbReference>
<organism evidence="3 4">
    <name type="scientific">Pseudoduganella violacea</name>
    <dbReference type="NCBI Taxonomy" id="1715466"/>
    <lineage>
        <taxon>Bacteria</taxon>
        <taxon>Pseudomonadati</taxon>
        <taxon>Pseudomonadota</taxon>
        <taxon>Betaproteobacteria</taxon>
        <taxon>Burkholderiales</taxon>
        <taxon>Oxalobacteraceae</taxon>
        <taxon>Telluria group</taxon>
        <taxon>Pseudoduganella</taxon>
    </lineage>
</organism>
<dbReference type="PIRSF" id="PIRSF020623">
    <property type="entry name" value="PaaX"/>
    <property type="match status" value="1"/>
</dbReference>
<dbReference type="InterPro" id="IPR012906">
    <property type="entry name" value="PaaX-like_N"/>
</dbReference>
<dbReference type="Proteomes" id="UP000541535">
    <property type="component" value="Unassembled WGS sequence"/>
</dbReference>
<name>A0A7W5BE55_9BURK</name>
<dbReference type="Pfam" id="PF08223">
    <property type="entry name" value="PaaX_C"/>
    <property type="match status" value="1"/>
</dbReference>
<comment type="caution">
    <text evidence="3">The sequence shown here is derived from an EMBL/GenBank/DDBJ whole genome shotgun (WGS) entry which is preliminary data.</text>
</comment>
<dbReference type="EMBL" id="JACHXD010000017">
    <property type="protein sequence ID" value="MBB3121479.1"/>
    <property type="molecule type" value="Genomic_DNA"/>
</dbReference>
<dbReference type="PANTHER" id="PTHR30319:SF1">
    <property type="entry name" value="TRANSCRIPTIONAL REPRESSOR PAAX"/>
    <property type="match status" value="1"/>
</dbReference>
<dbReference type="RefSeq" id="WP_183443192.1">
    <property type="nucleotide sequence ID" value="NZ_JACHXD010000017.1"/>
</dbReference>
<keyword evidence="4" id="KW-1185">Reference proteome</keyword>
<sequence>MLNDWIERYMARSAPSSTALLRLAFGDQQLAQGQTIWLRDLIALMKPFRFSERLTRTSVSRLVQQGWLTPRRQGRHAAYAIASSIGEQAAAPWRCTAASPQWPWKGEWTLVINAPADDGALPAAQLRSALVRQGYGVLAPNVLARPVADCGTPAIDAGSPSLDSQVPVIRLNGTQMAELPPLRRLAQDAWNLATPRMNYERFLTQFDGLHELLAQGEKPNPETAFLIRMLAVHSYCKARLCDPLLPAEFLPESWPAMQAYQLLHELDGSTADTASQYWRSVVTAH</sequence>
<dbReference type="InterPro" id="IPR013225">
    <property type="entry name" value="PaaX_C"/>
</dbReference>
<dbReference type="AlphaFoldDB" id="A0A7W5BE55"/>
<dbReference type="InterPro" id="IPR036388">
    <property type="entry name" value="WH-like_DNA-bd_sf"/>
</dbReference>